<dbReference type="UniPathway" id="UPA00135">
    <property type="reaction ID" value="UER00196"/>
</dbReference>
<dbReference type="CDD" id="cd04901">
    <property type="entry name" value="ACT_3PGDH"/>
    <property type="match status" value="1"/>
</dbReference>
<dbReference type="CDD" id="cd12176">
    <property type="entry name" value="PGDH_3"/>
    <property type="match status" value="1"/>
</dbReference>
<evidence type="ECO:0000313" key="17">
    <source>
        <dbReference type="Proteomes" id="UP000003604"/>
    </source>
</evidence>
<evidence type="ECO:0000256" key="12">
    <source>
        <dbReference type="ARBA" id="ARBA00048126"/>
    </source>
</evidence>
<evidence type="ECO:0000256" key="7">
    <source>
        <dbReference type="ARBA" id="ARBA00022605"/>
    </source>
</evidence>
<evidence type="ECO:0000256" key="8">
    <source>
        <dbReference type="ARBA" id="ARBA00023002"/>
    </source>
</evidence>
<dbReference type="Gene3D" id="3.40.50.720">
    <property type="entry name" value="NAD(P)-binding Rossmann-like Domain"/>
    <property type="match status" value="2"/>
</dbReference>
<dbReference type="Pfam" id="PF22629">
    <property type="entry name" value="ACT_AHAS_ss"/>
    <property type="match status" value="1"/>
</dbReference>
<organism evidence="16 17">
    <name type="scientific">Grimontia hollisae CIP 101886</name>
    <dbReference type="NCBI Taxonomy" id="675812"/>
    <lineage>
        <taxon>Bacteria</taxon>
        <taxon>Pseudomonadati</taxon>
        <taxon>Pseudomonadota</taxon>
        <taxon>Gammaproteobacteria</taxon>
        <taxon>Vibrionales</taxon>
        <taxon>Vibrionaceae</taxon>
        <taxon>Grimontia</taxon>
    </lineage>
</organism>
<comment type="similarity">
    <text evidence="3 14">Belongs to the D-isomer specific 2-hydroxyacid dehydrogenase family.</text>
</comment>
<comment type="function">
    <text evidence="1">Catalyzes the reversible oxidation of 3-phospho-D-glycerate to 3-phosphonooxypyruvate, the first step of the phosphorylated L-serine biosynthesis pathway. Also catalyzes the reversible oxidation of 2-hydroxyglutarate to 2-oxoglutarate.</text>
</comment>
<dbReference type="PROSITE" id="PS51671">
    <property type="entry name" value="ACT"/>
    <property type="match status" value="1"/>
</dbReference>
<dbReference type="PROSITE" id="PS00065">
    <property type="entry name" value="D_2_HYDROXYACID_DH_1"/>
    <property type="match status" value="1"/>
</dbReference>
<gene>
    <name evidence="16" type="ORF">VHA_000667</name>
</gene>
<dbReference type="Proteomes" id="UP000003604">
    <property type="component" value="Unassembled WGS sequence"/>
</dbReference>
<evidence type="ECO:0000256" key="5">
    <source>
        <dbReference type="ARBA" id="ARBA00013143"/>
    </source>
</evidence>
<dbReference type="Pfam" id="PF00389">
    <property type="entry name" value="2-Hacid_dh"/>
    <property type="match status" value="1"/>
</dbReference>
<dbReference type="OrthoDB" id="9805416at2"/>
<evidence type="ECO:0000256" key="6">
    <source>
        <dbReference type="ARBA" id="ARBA00021582"/>
    </source>
</evidence>
<dbReference type="InterPro" id="IPR029753">
    <property type="entry name" value="D-isomer_DH_CS"/>
</dbReference>
<protein>
    <recommendedName>
        <fullName evidence="6">D-3-phosphoglycerate dehydrogenase</fullName>
        <ecNumber evidence="4">1.1.1.399</ecNumber>
        <ecNumber evidence="5">1.1.1.95</ecNumber>
    </recommendedName>
    <alternativeName>
        <fullName evidence="11">2-oxoglutarate reductase</fullName>
    </alternativeName>
</protein>
<dbReference type="InterPro" id="IPR029752">
    <property type="entry name" value="D-isomer_DH_CS1"/>
</dbReference>
<comment type="caution">
    <text evidence="16">The sequence shown here is derived from an EMBL/GenBank/DDBJ whole genome shotgun (WGS) entry which is preliminary data.</text>
</comment>
<accession>D0I4K2</accession>
<dbReference type="InterPro" id="IPR036291">
    <property type="entry name" value="NAD(P)-bd_dom_sf"/>
</dbReference>
<evidence type="ECO:0000256" key="2">
    <source>
        <dbReference type="ARBA" id="ARBA00005216"/>
    </source>
</evidence>
<dbReference type="PANTHER" id="PTHR43761:SF1">
    <property type="entry name" value="D-ISOMER SPECIFIC 2-HYDROXYACID DEHYDROGENASE CATALYTIC DOMAIN-CONTAINING PROTEIN-RELATED"/>
    <property type="match status" value="1"/>
</dbReference>
<dbReference type="InterPro" id="IPR050418">
    <property type="entry name" value="D-iso_2-hydroxyacid_DH_PdxB"/>
</dbReference>
<dbReference type="PROSITE" id="PS00671">
    <property type="entry name" value="D_2_HYDROXYACID_DH_3"/>
    <property type="match status" value="1"/>
</dbReference>
<dbReference type="GO" id="GO:0006564">
    <property type="term" value="P:L-serine biosynthetic process"/>
    <property type="evidence" value="ECO:0007669"/>
    <property type="project" value="UniProtKB-KW"/>
</dbReference>
<keyword evidence="17" id="KW-1185">Reference proteome</keyword>
<dbReference type="InterPro" id="IPR045865">
    <property type="entry name" value="ACT-like_dom_sf"/>
</dbReference>
<dbReference type="GO" id="GO:0004617">
    <property type="term" value="F:phosphoglycerate dehydrogenase activity"/>
    <property type="evidence" value="ECO:0007669"/>
    <property type="project" value="UniProtKB-EC"/>
</dbReference>
<evidence type="ECO:0000256" key="14">
    <source>
        <dbReference type="RuleBase" id="RU003719"/>
    </source>
</evidence>
<name>D0I4K2_GRIHO</name>
<dbReference type="Gene3D" id="3.30.70.260">
    <property type="match status" value="1"/>
</dbReference>
<dbReference type="SUPFAM" id="SSF52283">
    <property type="entry name" value="Formate/glycerate dehydrogenase catalytic domain-like"/>
    <property type="match status" value="1"/>
</dbReference>
<proteinExistence type="inferred from homology"/>
<dbReference type="FunFam" id="3.30.70.260:FF:000007">
    <property type="entry name" value="D-3-phosphoglycerate dehydrogenase"/>
    <property type="match status" value="1"/>
</dbReference>
<keyword evidence="8 14" id="KW-0560">Oxidoreductase</keyword>
<dbReference type="InterPro" id="IPR006139">
    <property type="entry name" value="D-isomer_2_OHA_DH_cat_dom"/>
</dbReference>
<dbReference type="GO" id="GO:0051287">
    <property type="term" value="F:NAD binding"/>
    <property type="evidence" value="ECO:0007669"/>
    <property type="project" value="InterPro"/>
</dbReference>
<evidence type="ECO:0000259" key="15">
    <source>
        <dbReference type="PROSITE" id="PS51671"/>
    </source>
</evidence>
<comment type="catalytic activity">
    <reaction evidence="13">
        <text>(2R)-3-phosphoglycerate + NAD(+) = 3-phosphooxypyruvate + NADH + H(+)</text>
        <dbReference type="Rhea" id="RHEA:12641"/>
        <dbReference type="ChEBI" id="CHEBI:15378"/>
        <dbReference type="ChEBI" id="CHEBI:18110"/>
        <dbReference type="ChEBI" id="CHEBI:57540"/>
        <dbReference type="ChEBI" id="CHEBI:57945"/>
        <dbReference type="ChEBI" id="CHEBI:58272"/>
        <dbReference type="EC" id="1.1.1.95"/>
    </reaction>
</comment>
<evidence type="ECO:0000256" key="1">
    <source>
        <dbReference type="ARBA" id="ARBA00003800"/>
    </source>
</evidence>
<evidence type="ECO:0000313" key="16">
    <source>
        <dbReference type="EMBL" id="EEY73419.1"/>
    </source>
</evidence>
<dbReference type="NCBIfam" id="NF008759">
    <property type="entry name" value="PRK11790.1"/>
    <property type="match status" value="1"/>
</dbReference>
<evidence type="ECO:0000256" key="10">
    <source>
        <dbReference type="ARBA" id="ARBA00023299"/>
    </source>
</evidence>
<dbReference type="SUPFAM" id="SSF51735">
    <property type="entry name" value="NAD(P)-binding Rossmann-fold domains"/>
    <property type="match status" value="1"/>
</dbReference>
<dbReference type="EC" id="1.1.1.95" evidence="5"/>
<dbReference type="EC" id="1.1.1.399" evidence="4"/>
<dbReference type="SUPFAM" id="SSF55021">
    <property type="entry name" value="ACT-like"/>
    <property type="match status" value="1"/>
</dbReference>
<dbReference type="InterPro" id="IPR054480">
    <property type="entry name" value="AHAS_small-like_ACT"/>
</dbReference>
<dbReference type="RefSeq" id="WP_005501893.1">
    <property type="nucleotide sequence ID" value="NZ_ADAQ01000009.1"/>
</dbReference>
<dbReference type="InterPro" id="IPR006140">
    <property type="entry name" value="D-isomer_DH_NAD-bd"/>
</dbReference>
<dbReference type="InterPro" id="IPR002912">
    <property type="entry name" value="ACT_dom"/>
</dbReference>
<dbReference type="GO" id="GO:0047545">
    <property type="term" value="F:(S)-2-hydroxyglutarate dehydrogenase activity"/>
    <property type="evidence" value="ECO:0007669"/>
    <property type="project" value="UniProtKB-ARBA"/>
</dbReference>
<evidence type="ECO:0000256" key="11">
    <source>
        <dbReference type="ARBA" id="ARBA00030455"/>
    </source>
</evidence>
<dbReference type="PROSITE" id="PS00670">
    <property type="entry name" value="D_2_HYDROXYACID_DH_2"/>
    <property type="match status" value="1"/>
</dbReference>
<evidence type="ECO:0000256" key="13">
    <source>
        <dbReference type="ARBA" id="ARBA00048731"/>
    </source>
</evidence>
<dbReference type="GeneID" id="58895615"/>
<dbReference type="Pfam" id="PF02826">
    <property type="entry name" value="2-Hacid_dh_C"/>
    <property type="match status" value="1"/>
</dbReference>
<keyword evidence="9" id="KW-0520">NAD</keyword>
<dbReference type="FunFam" id="3.40.50.720:FF:000041">
    <property type="entry name" value="D-3-phosphoglycerate dehydrogenase"/>
    <property type="match status" value="1"/>
</dbReference>
<dbReference type="EMBL" id="ADAQ01000009">
    <property type="protein sequence ID" value="EEY73419.1"/>
    <property type="molecule type" value="Genomic_DNA"/>
</dbReference>
<dbReference type="PANTHER" id="PTHR43761">
    <property type="entry name" value="D-ISOMER SPECIFIC 2-HYDROXYACID DEHYDROGENASE FAMILY PROTEIN (AFU_ORTHOLOGUE AFUA_1G13630)"/>
    <property type="match status" value="1"/>
</dbReference>
<evidence type="ECO:0000256" key="3">
    <source>
        <dbReference type="ARBA" id="ARBA00005854"/>
    </source>
</evidence>
<reference evidence="16 17" key="1">
    <citation type="submission" date="2009-10" db="EMBL/GenBank/DDBJ databases">
        <authorList>
            <consortium name="Los Alamos National Laboratory (LANL)"/>
            <consortium name="National Microbial Pathogen Data Resource (NMPDR)"/>
            <person name="Saunders E.H."/>
            <person name="Munk A.C."/>
            <person name="Tapia R."/>
            <person name="Green L."/>
            <person name="Rogers Y."/>
            <person name="Detter J.C."/>
            <person name="Bruce D."/>
            <person name="Brettin T.S."/>
            <person name="Colwell R.R."/>
            <person name="Huq A."/>
            <person name="Grim C.J."/>
            <person name="Hasan N.A."/>
            <person name="Bartels D."/>
            <person name="Vonstein V."/>
        </authorList>
    </citation>
    <scope>NUCLEOTIDE SEQUENCE [LARGE SCALE GENOMIC DNA]</scope>
    <source>
        <strain evidence="16 17">CIP 101886</strain>
    </source>
</reference>
<keyword evidence="7" id="KW-0028">Amino-acid biosynthesis</keyword>
<dbReference type="AlphaFoldDB" id="D0I4K2"/>
<sequence length="409" mass="44103">MAKVSLEKDKIKILLLEGVHPTALEVFQGAGYSNIEYHKGSLSGEELEAAIADAHFVGIRSRTQLTEQVFAKAQKLVAVGCFCIGTNQVDLNAAAKRGIPVFNAPFSNTRSVAELVLGEILLLLRGIPAKNAMAHRGEWMKSADRSFEARGKNLGIIGYGHIGTQLGILAENLGMRVFFYDIENKLSLGNAQQVASMSELLNKSDVVTLHVPETDSTQNMMGSEEFARMKPGAIFINAARGTVVDIDALCGALESGHIGGAAIDVFPTEPKTNSDPFTSPLQAFDNVILTPHIGGSTQEAQENIGIEVAGKLVKYSDNGSTLSCVNFPEVSLPEHTGSSRLLHIHQNKPGILTKINTIFAEEGINIAGQYLQTNAEYGYVVIDVETEHSEKALEKLKAIEGTLRARILH</sequence>
<keyword evidence="10" id="KW-0718">Serine biosynthesis</keyword>
<evidence type="ECO:0000256" key="4">
    <source>
        <dbReference type="ARBA" id="ARBA00013001"/>
    </source>
</evidence>
<feature type="domain" description="ACT" evidence="15">
    <location>
        <begin position="340"/>
        <end position="409"/>
    </location>
</feature>
<dbReference type="eggNOG" id="COG0111">
    <property type="taxonomic scope" value="Bacteria"/>
</dbReference>
<evidence type="ECO:0000256" key="9">
    <source>
        <dbReference type="ARBA" id="ARBA00023027"/>
    </source>
</evidence>
<comment type="pathway">
    <text evidence="2">Amino-acid biosynthesis; L-serine biosynthesis; L-serine from 3-phospho-D-glycerate: step 1/3.</text>
</comment>
<comment type="catalytic activity">
    <reaction evidence="12">
        <text>(R)-2-hydroxyglutarate + NAD(+) = 2-oxoglutarate + NADH + H(+)</text>
        <dbReference type="Rhea" id="RHEA:49612"/>
        <dbReference type="ChEBI" id="CHEBI:15378"/>
        <dbReference type="ChEBI" id="CHEBI:15801"/>
        <dbReference type="ChEBI" id="CHEBI:16810"/>
        <dbReference type="ChEBI" id="CHEBI:57540"/>
        <dbReference type="ChEBI" id="CHEBI:57945"/>
        <dbReference type="EC" id="1.1.1.399"/>
    </reaction>
</comment>